<dbReference type="RefSeq" id="WP_078922240.1">
    <property type="nucleotide sequence ID" value="NZ_FUYB01000006.1"/>
</dbReference>
<dbReference type="Proteomes" id="UP000190460">
    <property type="component" value="Unassembled WGS sequence"/>
</dbReference>
<evidence type="ECO:0000256" key="4">
    <source>
        <dbReference type="ARBA" id="ARBA00022475"/>
    </source>
</evidence>
<proteinExistence type="inferred from homology"/>
<evidence type="ECO:0000256" key="10">
    <source>
        <dbReference type="ARBA" id="ARBA00023004"/>
    </source>
</evidence>
<dbReference type="OrthoDB" id="8589936at2"/>
<feature type="domain" description="Cytochrome b561 bacterial/Ni-hydrogenase" evidence="14">
    <location>
        <begin position="7"/>
        <end position="177"/>
    </location>
</feature>
<dbReference type="InterPro" id="IPR052168">
    <property type="entry name" value="Cytochrome_b561_oxidase"/>
</dbReference>
<protein>
    <submittedName>
        <fullName evidence="15">Cytochrome b561</fullName>
    </submittedName>
</protein>
<keyword evidence="6 13" id="KW-0812">Transmembrane</keyword>
<keyword evidence="8" id="KW-0249">Electron transport</keyword>
<dbReference type="InterPro" id="IPR016174">
    <property type="entry name" value="Di-haem_cyt_TM"/>
</dbReference>
<evidence type="ECO:0000256" key="5">
    <source>
        <dbReference type="ARBA" id="ARBA00022617"/>
    </source>
</evidence>
<keyword evidence="16" id="KW-1185">Reference proteome</keyword>
<sequence length="180" mass="20547">MSHSLNRYGLFPIAFHWLTLLLLIAVYACIELREFFPKGSDPRNALKSWHFMLGLTVFGLTLLRIVARWFNPSPAKDSRITAWQRYASSVMHFMLYALLLVMPLLGWAILSAEGKAIIWFGLELPALIAPNKEWAEQLEELHVTAGTVGYFLIGLHALAALFHHYVQRDTTLVRMLPARD</sequence>
<evidence type="ECO:0000313" key="15">
    <source>
        <dbReference type="EMBL" id="SKA77281.1"/>
    </source>
</evidence>
<evidence type="ECO:0000256" key="11">
    <source>
        <dbReference type="ARBA" id="ARBA00023136"/>
    </source>
</evidence>
<evidence type="ECO:0000256" key="3">
    <source>
        <dbReference type="ARBA" id="ARBA00022448"/>
    </source>
</evidence>
<dbReference type="SUPFAM" id="SSF81342">
    <property type="entry name" value="Transmembrane di-heme cytochromes"/>
    <property type="match status" value="1"/>
</dbReference>
<evidence type="ECO:0000256" key="8">
    <source>
        <dbReference type="ARBA" id="ARBA00022982"/>
    </source>
</evidence>
<keyword evidence="4" id="KW-1003">Cell membrane</keyword>
<dbReference type="InterPro" id="IPR011577">
    <property type="entry name" value="Cyt_b561_bac/Ni-Hgenase"/>
</dbReference>
<evidence type="ECO:0000256" key="9">
    <source>
        <dbReference type="ARBA" id="ARBA00022989"/>
    </source>
</evidence>
<evidence type="ECO:0000256" key="13">
    <source>
        <dbReference type="SAM" id="Phobius"/>
    </source>
</evidence>
<dbReference type="PANTHER" id="PTHR30529">
    <property type="entry name" value="CYTOCHROME B561"/>
    <property type="match status" value="1"/>
</dbReference>
<evidence type="ECO:0000256" key="12">
    <source>
        <dbReference type="ARBA" id="ARBA00037975"/>
    </source>
</evidence>
<dbReference type="AlphaFoldDB" id="A0A1T4WKU4"/>
<dbReference type="Gene3D" id="1.20.950.20">
    <property type="entry name" value="Transmembrane di-heme cytochromes, Chain C"/>
    <property type="match status" value="1"/>
</dbReference>
<evidence type="ECO:0000259" key="14">
    <source>
        <dbReference type="Pfam" id="PF01292"/>
    </source>
</evidence>
<feature type="transmembrane region" description="Helical" evidence="13">
    <location>
        <begin position="148"/>
        <end position="166"/>
    </location>
</feature>
<evidence type="ECO:0000313" key="16">
    <source>
        <dbReference type="Proteomes" id="UP000190460"/>
    </source>
</evidence>
<gene>
    <name evidence="15" type="ORF">SAMN02745130_01772</name>
</gene>
<dbReference type="PANTHER" id="PTHR30529:SF3">
    <property type="entry name" value="CYTOCHROME B561 HOMOLOG 1"/>
    <property type="match status" value="1"/>
</dbReference>
<dbReference type="GO" id="GO:0046872">
    <property type="term" value="F:metal ion binding"/>
    <property type="evidence" value="ECO:0007669"/>
    <property type="project" value="UniProtKB-KW"/>
</dbReference>
<comment type="similarity">
    <text evidence="12">Belongs to the cytochrome b561 family.</text>
</comment>
<dbReference type="GO" id="GO:0005886">
    <property type="term" value="C:plasma membrane"/>
    <property type="evidence" value="ECO:0007669"/>
    <property type="project" value="UniProtKB-SubCell"/>
</dbReference>
<reference evidence="15 16" key="1">
    <citation type="submission" date="2017-02" db="EMBL/GenBank/DDBJ databases">
        <authorList>
            <person name="Peterson S.W."/>
        </authorList>
    </citation>
    <scope>NUCLEOTIDE SEQUENCE [LARGE SCALE GENOMIC DNA]</scope>
    <source>
        <strain evidence="15 16">ATCC 49788</strain>
    </source>
</reference>
<dbReference type="GO" id="GO:0022904">
    <property type="term" value="P:respiratory electron transport chain"/>
    <property type="evidence" value="ECO:0007669"/>
    <property type="project" value="InterPro"/>
</dbReference>
<evidence type="ECO:0000256" key="1">
    <source>
        <dbReference type="ARBA" id="ARBA00001970"/>
    </source>
</evidence>
<keyword evidence="3" id="KW-0813">Transport</keyword>
<dbReference type="EMBL" id="FUYB01000006">
    <property type="protein sequence ID" value="SKA77281.1"/>
    <property type="molecule type" value="Genomic_DNA"/>
</dbReference>
<feature type="transmembrane region" description="Helical" evidence="13">
    <location>
        <begin position="7"/>
        <end position="28"/>
    </location>
</feature>
<keyword evidence="5" id="KW-0349">Heme</keyword>
<dbReference type="GO" id="GO:0020037">
    <property type="term" value="F:heme binding"/>
    <property type="evidence" value="ECO:0007669"/>
    <property type="project" value="TreeGrafter"/>
</dbReference>
<dbReference type="STRING" id="92487.SAMN02745130_01772"/>
<accession>A0A1T4WKU4</accession>
<dbReference type="GO" id="GO:0009055">
    <property type="term" value="F:electron transfer activity"/>
    <property type="evidence" value="ECO:0007669"/>
    <property type="project" value="InterPro"/>
</dbReference>
<keyword evidence="10" id="KW-0408">Iron</keyword>
<feature type="transmembrane region" description="Helical" evidence="13">
    <location>
        <begin position="90"/>
        <end position="110"/>
    </location>
</feature>
<keyword evidence="9 13" id="KW-1133">Transmembrane helix</keyword>
<comment type="cofactor">
    <cofactor evidence="1">
        <name>heme b</name>
        <dbReference type="ChEBI" id="CHEBI:60344"/>
    </cofactor>
</comment>
<dbReference type="Pfam" id="PF01292">
    <property type="entry name" value="Ni_hydr_CYTB"/>
    <property type="match status" value="1"/>
</dbReference>
<keyword evidence="11 13" id="KW-0472">Membrane</keyword>
<name>A0A1T4WKU4_9GAMM</name>
<evidence type="ECO:0000256" key="6">
    <source>
        <dbReference type="ARBA" id="ARBA00022692"/>
    </source>
</evidence>
<feature type="transmembrane region" description="Helical" evidence="13">
    <location>
        <begin position="48"/>
        <end position="70"/>
    </location>
</feature>
<evidence type="ECO:0000256" key="2">
    <source>
        <dbReference type="ARBA" id="ARBA00004651"/>
    </source>
</evidence>
<organism evidence="15 16">
    <name type="scientific">Thiothrix eikelboomii</name>
    <dbReference type="NCBI Taxonomy" id="92487"/>
    <lineage>
        <taxon>Bacteria</taxon>
        <taxon>Pseudomonadati</taxon>
        <taxon>Pseudomonadota</taxon>
        <taxon>Gammaproteobacteria</taxon>
        <taxon>Thiotrichales</taxon>
        <taxon>Thiotrichaceae</taxon>
        <taxon>Thiothrix</taxon>
    </lineage>
</organism>
<dbReference type="PROSITE" id="PS51257">
    <property type="entry name" value="PROKAR_LIPOPROTEIN"/>
    <property type="match status" value="1"/>
</dbReference>
<evidence type="ECO:0000256" key="7">
    <source>
        <dbReference type="ARBA" id="ARBA00022723"/>
    </source>
</evidence>
<keyword evidence="7" id="KW-0479">Metal-binding</keyword>
<comment type="subcellular location">
    <subcellularLocation>
        <location evidence="2">Cell membrane</location>
        <topology evidence="2">Multi-pass membrane protein</topology>
    </subcellularLocation>
</comment>